<dbReference type="InterPro" id="IPR010760">
    <property type="entry name" value="DNA-repair_Swi5"/>
</dbReference>
<dbReference type="Bgee" id="FBgn0183984">
    <property type="expression patterns" value="Expressed in embryo and 3 other cell types or tissues"/>
</dbReference>
<evidence type="ECO:0000313" key="8">
    <source>
        <dbReference type="EMBL" id="KMZ00613.1"/>
    </source>
</evidence>
<dbReference type="Pfam" id="PF07061">
    <property type="entry name" value="Swi5"/>
    <property type="match status" value="1"/>
</dbReference>
<comment type="similarity">
    <text evidence="1">Belongs to the SWI5/SAE3 family.</text>
</comment>
<dbReference type="Proteomes" id="UP000035880">
    <property type="component" value="Chromosome 3L"/>
</dbReference>
<dbReference type="AlphaFoldDB" id="A0A0J9RYE9"/>
<dbReference type="PANTHER" id="PTHR28529:SF2">
    <property type="entry name" value="DNA REPAIR PROTEIN SWI5 HOMOLOG"/>
    <property type="match status" value="1"/>
</dbReference>
<dbReference type="KEGG" id="dsi:Dsimw501_GD12249"/>
<name>A0A0J9RYE9_DROSI</name>
<evidence type="ECO:0000256" key="6">
    <source>
        <dbReference type="ARBA" id="ARBA00030081"/>
    </source>
</evidence>
<proteinExistence type="inferred from homology"/>
<dbReference type="PANTHER" id="PTHR28529">
    <property type="entry name" value="DNA REPAIR PROTEIN SWI5 HOMOLOG"/>
    <property type="match status" value="1"/>
</dbReference>
<sequence length="101" mass="11331">MPDYQNAMHTADALSIAISTDSSNSNPIAFNLNMKENKKKSRKTANKAKKTSEDQKKKIIELLHEYNDLKDATHRVLEALANLKCVPVGSVYATYNLPHDE</sequence>
<evidence type="ECO:0000256" key="5">
    <source>
        <dbReference type="ARBA" id="ARBA00025380"/>
    </source>
</evidence>
<dbReference type="GO" id="GO:0032798">
    <property type="term" value="C:Swi5-Sfr1 complex"/>
    <property type="evidence" value="ECO:0007669"/>
    <property type="project" value="TreeGrafter"/>
</dbReference>
<feature type="compositionally biased region" description="Basic residues" evidence="7">
    <location>
        <begin position="37"/>
        <end position="49"/>
    </location>
</feature>
<gene>
    <name evidence="8" type="primary">Dsim\GD12249</name>
    <name evidence="8" type="ORF">Dsimw501_GD12249</name>
</gene>
<dbReference type="OrthoDB" id="5839at2759"/>
<comment type="function">
    <text evidence="5">Component of the swi5-sfr1 complex, a complex required for double-strand break repair via homologous recombination.</text>
</comment>
<dbReference type="GO" id="GO:0034974">
    <property type="term" value="C:Swi5-Swi2 complex"/>
    <property type="evidence" value="ECO:0007669"/>
    <property type="project" value="TreeGrafter"/>
</dbReference>
<dbReference type="EMBL" id="CM002912">
    <property type="protein sequence ID" value="KMZ00613.1"/>
    <property type="molecule type" value="Genomic_DNA"/>
</dbReference>
<dbReference type="GO" id="GO:0000724">
    <property type="term" value="P:double-strand break repair via homologous recombination"/>
    <property type="evidence" value="ECO:0007669"/>
    <property type="project" value="TreeGrafter"/>
</dbReference>
<evidence type="ECO:0000313" key="9">
    <source>
        <dbReference type="Proteomes" id="UP000035880"/>
    </source>
</evidence>
<protein>
    <recommendedName>
        <fullName evidence="2">DNA repair protein SWI5 homolog</fullName>
    </recommendedName>
    <alternativeName>
        <fullName evidence="6">Protein SAE3 homolog</fullName>
    </alternativeName>
</protein>
<evidence type="ECO:0000256" key="3">
    <source>
        <dbReference type="ARBA" id="ARBA00022763"/>
    </source>
</evidence>
<accession>A0A0J9RYE9</accession>
<keyword evidence="3" id="KW-0227">DNA damage</keyword>
<feature type="region of interest" description="Disordered" evidence="7">
    <location>
        <begin position="21"/>
        <end position="54"/>
    </location>
</feature>
<evidence type="ECO:0000256" key="2">
    <source>
        <dbReference type="ARBA" id="ARBA00019825"/>
    </source>
</evidence>
<evidence type="ECO:0000256" key="7">
    <source>
        <dbReference type="SAM" id="MobiDB-lite"/>
    </source>
</evidence>
<evidence type="ECO:0000256" key="4">
    <source>
        <dbReference type="ARBA" id="ARBA00023204"/>
    </source>
</evidence>
<dbReference type="Gene3D" id="1.20.5.170">
    <property type="match status" value="1"/>
</dbReference>
<reference evidence="8 9" key="1">
    <citation type="journal article" date="2013" name="Genome Res.">
        <title>A second-generation assembly of the Drosophila simulans genome provides new insights into patterns of lineage-specific divergence.</title>
        <authorList>
            <person name="Hu T.T."/>
            <person name="Eisen M.B."/>
            <person name="Thornton K.R."/>
            <person name="Andolfatto P."/>
        </authorList>
    </citation>
    <scope>NUCLEOTIDE SEQUENCE [LARGE SCALE GENOMIC DNA]</scope>
    <source>
        <strain evidence="9">w501</strain>
    </source>
</reference>
<evidence type="ECO:0000256" key="1">
    <source>
        <dbReference type="ARBA" id="ARBA00008060"/>
    </source>
</evidence>
<organism evidence="8 9">
    <name type="scientific">Drosophila simulans</name>
    <name type="common">Fruit fly</name>
    <dbReference type="NCBI Taxonomy" id="7240"/>
    <lineage>
        <taxon>Eukaryota</taxon>
        <taxon>Metazoa</taxon>
        <taxon>Ecdysozoa</taxon>
        <taxon>Arthropoda</taxon>
        <taxon>Hexapoda</taxon>
        <taxon>Insecta</taxon>
        <taxon>Pterygota</taxon>
        <taxon>Neoptera</taxon>
        <taxon>Endopterygota</taxon>
        <taxon>Diptera</taxon>
        <taxon>Brachycera</taxon>
        <taxon>Muscomorpha</taxon>
        <taxon>Ephydroidea</taxon>
        <taxon>Drosophilidae</taxon>
        <taxon>Drosophila</taxon>
        <taxon>Sophophora</taxon>
    </lineage>
</organism>
<keyword evidence="4" id="KW-0234">DNA repair</keyword>